<dbReference type="InParanoid" id="A0A078A2P6"/>
<keyword evidence="2" id="KW-1185">Reference proteome</keyword>
<protein>
    <submittedName>
        <fullName evidence="1">Uncharacterized protein</fullName>
    </submittedName>
</protein>
<dbReference type="AlphaFoldDB" id="A0A078A2P6"/>
<gene>
    <name evidence="1" type="primary">Contig2477.g2662</name>
    <name evidence="1" type="ORF">STYLEM_5365</name>
</gene>
<proteinExistence type="predicted"/>
<sequence>MHEHKTPSKSTISPVMFKRFDMNRFPASHKKEEVVYLKTESKSPINFENLQSDYYQSPNHQLKEAPTSKILPQILLSRAQTQINSRKQTSHEGSSANVNQTFHTKQEKQQQQKINLNNPYQVTNHPSILHTPLQSSSGTGIIAHSTIHKKEQSLNSNQAHNMTFQENKLMNQSFQNDLSPKMQHSDLFSQNSKQIKSQQEYMKDSKTLYKQQIEKFKLLEEELKHMNSAVKESRKPKFNNQQNIFLQTLIKSNRKQMPALLDIKQRQ</sequence>
<evidence type="ECO:0000313" key="2">
    <source>
        <dbReference type="Proteomes" id="UP000039865"/>
    </source>
</evidence>
<dbReference type="EMBL" id="CCKQ01005209">
    <property type="protein sequence ID" value="CDW76365.1"/>
    <property type="molecule type" value="Genomic_DNA"/>
</dbReference>
<reference evidence="1 2" key="1">
    <citation type="submission" date="2014-06" db="EMBL/GenBank/DDBJ databases">
        <authorList>
            <person name="Swart Estienne"/>
        </authorList>
    </citation>
    <scope>NUCLEOTIDE SEQUENCE [LARGE SCALE GENOMIC DNA]</scope>
    <source>
        <strain evidence="1 2">130c</strain>
    </source>
</reference>
<evidence type="ECO:0000313" key="1">
    <source>
        <dbReference type="EMBL" id="CDW76365.1"/>
    </source>
</evidence>
<name>A0A078A2P6_STYLE</name>
<organism evidence="1 2">
    <name type="scientific">Stylonychia lemnae</name>
    <name type="common">Ciliate</name>
    <dbReference type="NCBI Taxonomy" id="5949"/>
    <lineage>
        <taxon>Eukaryota</taxon>
        <taxon>Sar</taxon>
        <taxon>Alveolata</taxon>
        <taxon>Ciliophora</taxon>
        <taxon>Intramacronucleata</taxon>
        <taxon>Spirotrichea</taxon>
        <taxon>Stichotrichia</taxon>
        <taxon>Sporadotrichida</taxon>
        <taxon>Oxytrichidae</taxon>
        <taxon>Stylonychinae</taxon>
        <taxon>Stylonychia</taxon>
    </lineage>
</organism>
<dbReference type="Proteomes" id="UP000039865">
    <property type="component" value="Unassembled WGS sequence"/>
</dbReference>
<accession>A0A078A2P6</accession>